<evidence type="ECO:0000259" key="1">
    <source>
        <dbReference type="Pfam" id="PF12274"/>
    </source>
</evidence>
<reference evidence="4" key="3">
    <citation type="submission" date="2018-08" db="UniProtKB">
        <authorList>
            <consortium name="EnsemblPlants"/>
        </authorList>
    </citation>
    <scope>IDENTIFICATION</scope>
    <source>
        <strain evidence="4">cv. Bd21</strain>
    </source>
</reference>
<name>A0A0Q3GAV2_BRADI</name>
<dbReference type="EnsemblPlants" id="KQK07645">
    <property type="protein sequence ID" value="KQK07645"/>
    <property type="gene ID" value="BRADI_2g36776v3"/>
</dbReference>
<dbReference type="InterPro" id="IPR022059">
    <property type="entry name" value="DUF3615"/>
</dbReference>
<dbReference type="PANTHER" id="PTHR33120:SF53">
    <property type="entry name" value="OS03G0697833 PROTEIN"/>
    <property type="match status" value="1"/>
</dbReference>
<feature type="domain" description="PIR2-like helical" evidence="2">
    <location>
        <begin position="28"/>
        <end position="197"/>
    </location>
</feature>
<dbReference type="Proteomes" id="UP000008810">
    <property type="component" value="Chromosome 2"/>
</dbReference>
<protein>
    <submittedName>
        <fullName evidence="3 4">Uncharacterized protein</fullName>
    </submittedName>
</protein>
<organism evidence="3">
    <name type="scientific">Brachypodium distachyon</name>
    <name type="common">Purple false brome</name>
    <name type="synonym">Trachynia distachya</name>
    <dbReference type="NCBI Taxonomy" id="15368"/>
    <lineage>
        <taxon>Eukaryota</taxon>
        <taxon>Viridiplantae</taxon>
        <taxon>Streptophyta</taxon>
        <taxon>Embryophyta</taxon>
        <taxon>Tracheophyta</taxon>
        <taxon>Spermatophyta</taxon>
        <taxon>Magnoliopsida</taxon>
        <taxon>Liliopsida</taxon>
        <taxon>Poales</taxon>
        <taxon>Poaceae</taxon>
        <taxon>BOP clade</taxon>
        <taxon>Pooideae</taxon>
        <taxon>Stipodae</taxon>
        <taxon>Brachypodieae</taxon>
        <taxon>Brachypodium</taxon>
    </lineage>
</organism>
<reference evidence="3 4" key="1">
    <citation type="journal article" date="2010" name="Nature">
        <title>Genome sequencing and analysis of the model grass Brachypodium distachyon.</title>
        <authorList>
            <consortium name="International Brachypodium Initiative"/>
        </authorList>
    </citation>
    <scope>NUCLEOTIDE SEQUENCE [LARGE SCALE GENOMIC DNA]</scope>
    <source>
        <strain evidence="3 4">Bd21</strain>
    </source>
</reference>
<reference evidence="3" key="2">
    <citation type="submission" date="2017-06" db="EMBL/GenBank/DDBJ databases">
        <title>WGS assembly of Brachypodium distachyon.</title>
        <authorList>
            <consortium name="The International Brachypodium Initiative"/>
            <person name="Lucas S."/>
            <person name="Harmon-Smith M."/>
            <person name="Lail K."/>
            <person name="Tice H."/>
            <person name="Grimwood J."/>
            <person name="Bruce D."/>
            <person name="Barry K."/>
            <person name="Shu S."/>
            <person name="Lindquist E."/>
            <person name="Wang M."/>
            <person name="Pitluck S."/>
            <person name="Vogel J.P."/>
            <person name="Garvin D.F."/>
            <person name="Mockler T.C."/>
            <person name="Schmutz J."/>
            <person name="Rokhsar D."/>
            <person name="Bevan M.W."/>
        </authorList>
    </citation>
    <scope>NUCLEOTIDE SEQUENCE</scope>
    <source>
        <strain evidence="3">Bd21</strain>
    </source>
</reference>
<feature type="domain" description="DUF3615" evidence="1">
    <location>
        <begin position="445"/>
        <end position="552"/>
    </location>
</feature>
<dbReference type="Pfam" id="PF20235">
    <property type="entry name" value="PIR2-like_helical"/>
    <property type="match status" value="2"/>
</dbReference>
<accession>A0A0Q3GAV2</accession>
<dbReference type="InParanoid" id="A0A0Q3GAV2"/>
<keyword evidence="5" id="KW-1185">Reference proteome</keyword>
<feature type="domain" description="PIR2-like helical" evidence="2">
    <location>
        <begin position="244"/>
        <end position="336"/>
    </location>
</feature>
<sequence length="601" mass="67854">MAGERRPLGMIIGHVDRWDYTRSVVLARIHGHYKEALARLPAGLTPSLLDAGFGFGFLDPVSNIIANTVSQYHDRRKRERDRSGIRMKKRSRAFATPPTRFLFLGRRINNLRVAPPPTSSAAAAMIRSKRKAQRRRKAAISKIVQEHSSSILPSVAWRSFCGLVTFLISYFRYLTIQDALFYLCLSNADLLVAVRIIDSDRACPMLAIQNTRTKIALGCAAISVVHPRATTFVSRSFSLASELDKAISRMPKHDLCSRHHRGLLKAGHCFGPFDPVNNIILNTICSGFEVQLVCTKSLARIERLSLYGLVAFTRIVFPSFSEYEATVYLLTNIAQLDRFAIVAQQKAFSESVAYGAAARTAFHPCPAALVEFVTTLRPDVRKTLRSMLGRKWMLSSTDVCTISQTLSHKCPLSNSLPKSSTDTLEIISAKCGEFDYRQSVIVKRVEAALHRYGLEGEQEYELHVICDVNDDIPDDSNCNYMMDTTRFSHINVWARRKASQYADPTLFFIECSNNIEDMKDMKSSCFPVLMPSSEDSGRCFHCEYEGTRIIHPASEIYLGRRTDFEDMARKKHPMCNEELVMHGDNQTFFEEIYDSIYFGPA</sequence>
<dbReference type="OrthoDB" id="688001at2759"/>
<dbReference type="InterPro" id="IPR046527">
    <property type="entry name" value="PIR2-like_helical"/>
</dbReference>
<dbReference type="AlphaFoldDB" id="A0A0Q3GAV2"/>
<dbReference type="PANTHER" id="PTHR33120">
    <property type="entry name" value="EXPRESSED PROTEIN-RELATED"/>
    <property type="match status" value="1"/>
</dbReference>
<dbReference type="EMBL" id="CM000881">
    <property type="protein sequence ID" value="KQK07645.1"/>
    <property type="molecule type" value="Genomic_DNA"/>
</dbReference>
<dbReference type="Pfam" id="PF12274">
    <property type="entry name" value="DUF3615"/>
    <property type="match status" value="1"/>
</dbReference>
<dbReference type="Gramene" id="KQK07645">
    <property type="protein sequence ID" value="KQK07645"/>
    <property type="gene ID" value="BRADI_2g36776v3"/>
</dbReference>
<evidence type="ECO:0000313" key="5">
    <source>
        <dbReference type="Proteomes" id="UP000008810"/>
    </source>
</evidence>
<proteinExistence type="predicted"/>
<evidence type="ECO:0000313" key="4">
    <source>
        <dbReference type="EnsemblPlants" id="KQK07645"/>
    </source>
</evidence>
<evidence type="ECO:0000313" key="3">
    <source>
        <dbReference type="EMBL" id="KQK07645.1"/>
    </source>
</evidence>
<gene>
    <name evidence="3" type="ORF">BRADI_2g36776v3</name>
</gene>
<evidence type="ECO:0000259" key="2">
    <source>
        <dbReference type="Pfam" id="PF20235"/>
    </source>
</evidence>